<dbReference type="GO" id="GO:0070987">
    <property type="term" value="P:error-free translesion synthesis"/>
    <property type="evidence" value="ECO:0007669"/>
    <property type="project" value="UniProtKB-ARBA"/>
</dbReference>
<proteinExistence type="predicted"/>
<dbReference type="InterPro" id="IPR001126">
    <property type="entry name" value="UmuC"/>
</dbReference>
<comment type="caution">
    <text evidence="14">The sequence shown here is derived from an EMBL/GenBank/DDBJ whole genome shotgun (WGS) entry which is preliminary data.</text>
</comment>
<keyword evidence="4" id="KW-0227">DNA damage</keyword>
<feature type="domain" description="UmuC" evidence="11">
    <location>
        <begin position="45"/>
        <end position="307"/>
    </location>
</feature>
<dbReference type="Gene3D" id="3.30.1490.100">
    <property type="entry name" value="DNA polymerase, Y-family, little finger domain"/>
    <property type="match status" value="1"/>
</dbReference>
<dbReference type="PANTHER" id="PTHR45873:SF1">
    <property type="entry name" value="DNA POLYMERASE ETA"/>
    <property type="match status" value="1"/>
</dbReference>
<dbReference type="PIRSF" id="PIRSF036603">
    <property type="entry name" value="DPol_eta"/>
    <property type="match status" value="1"/>
</dbReference>
<dbReference type="FunFam" id="3.40.1170.60:FF:000008">
    <property type="entry name" value="DNA polymerase eta subunit"/>
    <property type="match status" value="1"/>
</dbReference>
<evidence type="ECO:0000313" key="15">
    <source>
        <dbReference type="Proteomes" id="UP000190776"/>
    </source>
</evidence>
<dbReference type="Proteomes" id="UP001430584">
    <property type="component" value="Unassembled WGS sequence"/>
</dbReference>
<dbReference type="EMBL" id="MSZU01000106">
    <property type="protein sequence ID" value="OMP83993.1"/>
    <property type="molecule type" value="Genomic_DNA"/>
</dbReference>
<dbReference type="InterPro" id="IPR036775">
    <property type="entry name" value="DNA_pol_Y-fam_lit_finger_sf"/>
</dbReference>
<evidence type="ECO:0000259" key="12">
    <source>
        <dbReference type="PROSITE" id="PS51907"/>
    </source>
</evidence>
<feature type="compositionally biased region" description="Polar residues" evidence="10">
    <location>
        <begin position="1"/>
        <end position="15"/>
    </location>
</feature>
<keyword evidence="6" id="KW-0862">Zinc</keyword>
<dbReference type="InterPro" id="IPR043502">
    <property type="entry name" value="DNA/RNA_pol_sf"/>
</dbReference>
<dbReference type="InterPro" id="IPR043128">
    <property type="entry name" value="Rev_trsase/Diguanyl_cyclase"/>
</dbReference>
<name>A0A1S8B9D7_9PEZI</name>
<dbReference type="AlphaFoldDB" id="A0A1S8B9D7"/>
<keyword evidence="13" id="KW-0239">DNA-directed DNA polymerase</keyword>
<organism evidence="14 15">
    <name type="scientific">Diplodia seriata</name>
    <dbReference type="NCBI Taxonomy" id="420778"/>
    <lineage>
        <taxon>Eukaryota</taxon>
        <taxon>Fungi</taxon>
        <taxon>Dikarya</taxon>
        <taxon>Ascomycota</taxon>
        <taxon>Pezizomycotina</taxon>
        <taxon>Dothideomycetes</taxon>
        <taxon>Dothideomycetes incertae sedis</taxon>
        <taxon>Botryosphaeriales</taxon>
        <taxon>Botryosphaeriaceae</taxon>
        <taxon>Diplodia</taxon>
    </lineage>
</organism>
<evidence type="ECO:0000313" key="13">
    <source>
        <dbReference type="EMBL" id="KAL0258199.1"/>
    </source>
</evidence>
<feature type="region of interest" description="Disordered" evidence="10">
    <location>
        <begin position="497"/>
        <end position="575"/>
    </location>
</feature>
<feature type="region of interest" description="Disordered" evidence="10">
    <location>
        <begin position="668"/>
        <end position="725"/>
    </location>
</feature>
<dbReference type="RefSeq" id="XP_066631228.1">
    <property type="nucleotide sequence ID" value="XM_066778791.1"/>
</dbReference>
<evidence type="ECO:0000256" key="4">
    <source>
        <dbReference type="ARBA" id="ARBA00022763"/>
    </source>
</evidence>
<dbReference type="GO" id="GO:0035861">
    <property type="term" value="C:site of double-strand break"/>
    <property type="evidence" value="ECO:0007669"/>
    <property type="project" value="TreeGrafter"/>
</dbReference>
<keyword evidence="16" id="KW-1185">Reference proteome</keyword>
<dbReference type="FunFam" id="3.30.1490.100:FF:000009">
    <property type="entry name" value="DNA polymerase eta subunit"/>
    <property type="match status" value="1"/>
</dbReference>
<evidence type="ECO:0000256" key="6">
    <source>
        <dbReference type="ARBA" id="ARBA00022833"/>
    </source>
</evidence>
<dbReference type="Proteomes" id="UP000190776">
    <property type="component" value="Unassembled WGS sequence"/>
</dbReference>
<accession>A0A1S8B9D7</accession>
<dbReference type="GO" id="GO:0042276">
    <property type="term" value="P:error-prone translesion synthesis"/>
    <property type="evidence" value="ECO:0007669"/>
    <property type="project" value="TreeGrafter"/>
</dbReference>
<comment type="subcellular location">
    <subcellularLocation>
        <location evidence="1">Nucleus</location>
    </subcellularLocation>
</comment>
<dbReference type="Gene3D" id="1.10.150.20">
    <property type="entry name" value="5' to 3' exonuclease, C-terminal subdomain"/>
    <property type="match status" value="1"/>
</dbReference>
<dbReference type="Gene3D" id="3.40.1170.60">
    <property type="match status" value="1"/>
</dbReference>
<dbReference type="InterPro" id="IPR017961">
    <property type="entry name" value="DNA_pol_Y-fam_little_finger"/>
</dbReference>
<dbReference type="GO" id="GO:0003887">
    <property type="term" value="F:DNA-directed DNA polymerase activity"/>
    <property type="evidence" value="ECO:0007669"/>
    <property type="project" value="UniProtKB-KW"/>
</dbReference>
<keyword evidence="7" id="KW-0234">DNA repair</keyword>
<keyword evidence="8" id="KW-0539">Nucleus</keyword>
<evidence type="ECO:0000256" key="5">
    <source>
        <dbReference type="ARBA" id="ARBA00022771"/>
    </source>
</evidence>
<keyword evidence="5" id="KW-0863">Zinc-finger</keyword>
<dbReference type="InterPro" id="IPR052230">
    <property type="entry name" value="DNA_polymerase_eta"/>
</dbReference>
<keyword evidence="2 14" id="KW-0808">Transferase</keyword>
<reference evidence="13 16" key="2">
    <citation type="submission" date="2024-02" db="EMBL/GenBank/DDBJ databases">
        <title>De novo assembly and annotation of 12 fungi associated with fruit tree decline syndrome in Ontario, Canada.</title>
        <authorList>
            <person name="Sulman M."/>
            <person name="Ellouze W."/>
            <person name="Ilyukhin E."/>
        </authorList>
    </citation>
    <scope>NUCLEOTIDE SEQUENCE [LARGE SCALE GENOMIC DNA]</scope>
    <source>
        <strain evidence="13 16">FDS-637</strain>
    </source>
</reference>
<evidence type="ECO:0000256" key="2">
    <source>
        <dbReference type="ARBA" id="ARBA00022679"/>
    </source>
</evidence>
<feature type="compositionally biased region" description="Polar residues" evidence="10">
    <location>
        <begin position="612"/>
        <end position="629"/>
    </location>
</feature>
<dbReference type="Pfam" id="PF00817">
    <property type="entry name" value="IMS"/>
    <property type="match status" value="1"/>
</dbReference>
<dbReference type="GO" id="GO:0005657">
    <property type="term" value="C:replication fork"/>
    <property type="evidence" value="ECO:0007669"/>
    <property type="project" value="TreeGrafter"/>
</dbReference>
<feature type="compositionally biased region" description="Basic and acidic residues" evidence="10">
    <location>
        <begin position="549"/>
        <end position="560"/>
    </location>
</feature>
<evidence type="ECO:0000313" key="16">
    <source>
        <dbReference type="Proteomes" id="UP001430584"/>
    </source>
</evidence>
<feature type="domain" description="UBZ3-type" evidence="12">
    <location>
        <begin position="633"/>
        <end position="667"/>
    </location>
</feature>
<dbReference type="GO" id="GO:0005634">
    <property type="term" value="C:nucleus"/>
    <property type="evidence" value="ECO:0007669"/>
    <property type="project" value="UniProtKB-SubCell"/>
</dbReference>
<keyword evidence="13" id="KW-0548">Nucleotidyltransferase</keyword>
<evidence type="ECO:0000256" key="8">
    <source>
        <dbReference type="ARBA" id="ARBA00023242"/>
    </source>
</evidence>
<dbReference type="PANTHER" id="PTHR45873">
    <property type="entry name" value="DNA POLYMERASE ETA"/>
    <property type="match status" value="1"/>
</dbReference>
<feature type="compositionally biased region" description="Low complexity" evidence="10">
    <location>
        <begin position="675"/>
        <end position="692"/>
    </location>
</feature>
<evidence type="ECO:0000259" key="11">
    <source>
        <dbReference type="PROSITE" id="PS50173"/>
    </source>
</evidence>
<dbReference type="InterPro" id="IPR041298">
    <property type="entry name" value="UBZ3"/>
</dbReference>
<reference evidence="14 15" key="1">
    <citation type="submission" date="2017-01" db="EMBL/GenBank/DDBJ databases">
        <title>Draft genome sequence of Diplodia seriata F98.1, a fungal species involved in grapevine trunk diseases.</title>
        <authorList>
            <person name="Robert-Siegwald G."/>
            <person name="Vallet J."/>
            <person name="Abou-Mansour E."/>
            <person name="Xu J."/>
            <person name="Rey P."/>
            <person name="Bertsch C."/>
            <person name="Rego C."/>
            <person name="Larignon P."/>
            <person name="Fontaine F."/>
            <person name="Lebrun M.-H."/>
        </authorList>
    </citation>
    <scope>NUCLEOTIDE SEQUENCE [LARGE SCALE GENOMIC DNA]</scope>
    <source>
        <strain evidence="14 15">F98.1</strain>
    </source>
</reference>
<feature type="region of interest" description="Disordered" evidence="10">
    <location>
        <begin position="589"/>
        <end position="629"/>
    </location>
</feature>
<evidence type="ECO:0000256" key="3">
    <source>
        <dbReference type="ARBA" id="ARBA00022723"/>
    </source>
</evidence>
<dbReference type="GO" id="GO:0007064">
    <property type="term" value="P:mitotic sister chromatid cohesion"/>
    <property type="evidence" value="ECO:0007669"/>
    <property type="project" value="UniProtKB-ARBA"/>
</dbReference>
<dbReference type="SUPFAM" id="SSF100879">
    <property type="entry name" value="Lesion bypass DNA polymerase (Y-family), little finger domain"/>
    <property type="match status" value="1"/>
</dbReference>
<dbReference type="FunFam" id="1.10.150.20:FF:000014">
    <property type="entry name" value="Polymerase (DNA directed), eta"/>
    <property type="match status" value="1"/>
</dbReference>
<dbReference type="PROSITE" id="PS51907">
    <property type="entry name" value="ZF_UBZ3"/>
    <property type="match status" value="1"/>
</dbReference>
<dbReference type="Gene3D" id="3.30.70.270">
    <property type="match status" value="1"/>
</dbReference>
<sequence>MSSSQPFIESSPLSTGSGGRRKSHFTYRHLSQLSASTPASPLRVVAHIDLDAFYAQCEMVRLGVPASQPLAVQQWQGLIAINYAARAFGLSRHVTAAEAQKLCPDIICQHVATWREGDERWAYHEDAFKNMATHKVSLDPYRMESRKILALIKDALPSELQRVEKASIDEVFMDLSAQVHGVMLERYPELAGPPPYDDPTENLPRPPTTALDWQADHLVDLDATETEDDDPDWDDIAILIGSEIVRDVRAKIFEELKYTCSGGVARNKMLAKLGSGHKKPNQQTVIRNRAVQSFLSDLKFTKIRNLGGKLGDEVVAMFNTDTVKDLLDASLDRLQRLGDGTGIWLYDIIRGNDNSEVNSRMQIKSMLSAKSFRPSINTFDQGIRWLRIFSADIFSRCVEEGVLENKRRPKTINLHHRQGQQTRSKQSPIPQANTFSEKLLFELAKGLLAQVVVDGRAWPCSNLSLSVGGFEDGITGNKGIGSFLVRGEEAKAMLASERGALANKNGRANSPPPQKRRRVDEGGIQKFFGIRQNSRDDSGNERSSSMSRENSRTTSEHIEQDFPSEPPDDGDYGHPVADLEYAEQAWGEAGASDIPPPSAQPQLESHFHQADHASTGSESTTAQHVAAQPSHQMTLDTFFCERCSTRLPVSQQAEHSDYHVAKDLAKQLQAEDRATASAARSPAPAPSSTTPKPRGRGRPAGSGSSGNNSAKGPEKGQMKLAFGKG</sequence>
<dbReference type="GO" id="GO:0009314">
    <property type="term" value="P:response to radiation"/>
    <property type="evidence" value="ECO:0007669"/>
    <property type="project" value="TreeGrafter"/>
</dbReference>
<dbReference type="GO" id="GO:0003684">
    <property type="term" value="F:damaged DNA binding"/>
    <property type="evidence" value="ECO:0007669"/>
    <property type="project" value="InterPro"/>
</dbReference>
<dbReference type="EMBL" id="JAJVCZ030000007">
    <property type="protein sequence ID" value="KAL0258199.1"/>
    <property type="molecule type" value="Genomic_DNA"/>
</dbReference>
<evidence type="ECO:0000256" key="9">
    <source>
        <dbReference type="ARBA" id="ARBA00044975"/>
    </source>
</evidence>
<dbReference type="Pfam" id="PF18439">
    <property type="entry name" value="zf_UBZ"/>
    <property type="match status" value="1"/>
</dbReference>
<keyword evidence="3" id="KW-0479">Metal-binding</keyword>
<protein>
    <recommendedName>
        <fullName evidence="9">DNA polymerase eta</fullName>
    </recommendedName>
</protein>
<feature type="region of interest" description="Disordered" evidence="10">
    <location>
        <begin position="1"/>
        <end position="21"/>
    </location>
</feature>
<gene>
    <name evidence="13" type="primary">RAD30</name>
    <name evidence="14" type="ORF">BK809_0001377</name>
    <name evidence="13" type="ORF">SLS55_007372</name>
</gene>
<dbReference type="GO" id="GO:0006281">
    <property type="term" value="P:DNA repair"/>
    <property type="evidence" value="ECO:0007669"/>
    <property type="project" value="UniProtKB-KW"/>
</dbReference>
<evidence type="ECO:0000256" key="10">
    <source>
        <dbReference type="SAM" id="MobiDB-lite"/>
    </source>
</evidence>
<evidence type="ECO:0000256" key="7">
    <source>
        <dbReference type="ARBA" id="ARBA00023204"/>
    </source>
</evidence>
<dbReference type="STRING" id="420778.A0A1S8B9D7"/>
<dbReference type="GeneID" id="92011457"/>
<dbReference type="SUPFAM" id="SSF56672">
    <property type="entry name" value="DNA/RNA polymerases"/>
    <property type="match status" value="1"/>
</dbReference>
<dbReference type="Pfam" id="PF21704">
    <property type="entry name" value="POLH-Rev1_HhH"/>
    <property type="match status" value="1"/>
</dbReference>
<dbReference type="PROSITE" id="PS50173">
    <property type="entry name" value="UMUC"/>
    <property type="match status" value="1"/>
</dbReference>
<evidence type="ECO:0000256" key="1">
    <source>
        <dbReference type="ARBA" id="ARBA00004123"/>
    </source>
</evidence>
<dbReference type="GO" id="GO:0008270">
    <property type="term" value="F:zinc ion binding"/>
    <property type="evidence" value="ECO:0007669"/>
    <property type="project" value="UniProtKB-KW"/>
</dbReference>
<dbReference type="Pfam" id="PF11799">
    <property type="entry name" value="IMS_C"/>
    <property type="match status" value="1"/>
</dbReference>
<dbReference type="OrthoDB" id="5723at2759"/>
<evidence type="ECO:0000313" key="14">
    <source>
        <dbReference type="EMBL" id="OMP83993.1"/>
    </source>
</evidence>